<dbReference type="EMBL" id="JAWJBA010000001">
    <property type="protein sequence ID" value="MDV2684056.1"/>
    <property type="molecule type" value="Genomic_DNA"/>
</dbReference>
<evidence type="ECO:0000313" key="2">
    <source>
        <dbReference type="EMBL" id="MDV2684056.1"/>
    </source>
</evidence>
<evidence type="ECO:0000313" key="3">
    <source>
        <dbReference type="Proteomes" id="UP001287282"/>
    </source>
</evidence>
<gene>
    <name evidence="2" type="ORF">RYX56_06695</name>
</gene>
<feature type="domain" description="TnsE C-terminal" evidence="1">
    <location>
        <begin position="15"/>
        <end position="101"/>
    </location>
</feature>
<dbReference type="Pfam" id="PF18623">
    <property type="entry name" value="TnsE_C"/>
    <property type="match status" value="1"/>
</dbReference>
<sequence length="115" mass="13386">MPVGLGERKFTKLNDGVTKRRYLIAEVYMVMGKRFNIIEVERENRSLSILVLSSPTMNDWDYILNRLLVNFVNDSGTWTSQSLDSIQRQGITIMKVKHSFKGVKHRAEMLLRKLL</sequence>
<proteinExistence type="predicted"/>
<accession>A0ABU3X831</accession>
<reference evidence="2 3" key="1">
    <citation type="submission" date="2023-10" db="EMBL/GenBank/DDBJ databases">
        <title>Screening of Alkalihalobacillus lindianensis BZ-TG-R113 and Its Alleviation of Salt Stress on Rapeseed Growth.</title>
        <authorList>
            <person name="Zhao B."/>
            <person name="Guo T."/>
        </authorList>
    </citation>
    <scope>NUCLEOTIDE SEQUENCE [LARGE SCALE GENOMIC DNA]</scope>
    <source>
        <strain evidence="2 3">BZ-TG-R113</strain>
    </source>
</reference>
<name>A0ABU3X831_9BACI</name>
<comment type="caution">
    <text evidence="2">The sequence shown here is derived from an EMBL/GenBank/DDBJ whole genome shotgun (WGS) entry which is preliminary data.</text>
</comment>
<dbReference type="RefSeq" id="WP_317121275.1">
    <property type="nucleotide sequence ID" value="NZ_JAWJBA010000001.1"/>
</dbReference>
<organism evidence="2 3">
    <name type="scientific">Alkalihalophilus lindianensis</name>
    <dbReference type="NCBI Taxonomy" id="1630542"/>
    <lineage>
        <taxon>Bacteria</taxon>
        <taxon>Bacillati</taxon>
        <taxon>Bacillota</taxon>
        <taxon>Bacilli</taxon>
        <taxon>Bacillales</taxon>
        <taxon>Bacillaceae</taxon>
        <taxon>Alkalihalophilus</taxon>
    </lineage>
</organism>
<keyword evidence="3" id="KW-1185">Reference proteome</keyword>
<dbReference type="Proteomes" id="UP001287282">
    <property type="component" value="Unassembled WGS sequence"/>
</dbReference>
<protein>
    <submittedName>
        <fullName evidence="2">Tn7-like element transposition protein TnsE</fullName>
    </submittedName>
</protein>
<evidence type="ECO:0000259" key="1">
    <source>
        <dbReference type="Pfam" id="PF18623"/>
    </source>
</evidence>
<dbReference type="InterPro" id="IPR041419">
    <property type="entry name" value="TnsE_C"/>
</dbReference>